<evidence type="ECO:0000256" key="5">
    <source>
        <dbReference type="ARBA" id="ARBA00023288"/>
    </source>
</evidence>
<keyword evidence="1" id="KW-1003">Cell membrane</keyword>
<evidence type="ECO:0000256" key="3">
    <source>
        <dbReference type="ARBA" id="ARBA00023136"/>
    </source>
</evidence>
<dbReference type="InterPro" id="IPR050490">
    <property type="entry name" value="Bact_solute-bd_prot1"/>
</dbReference>
<dbReference type="Proteomes" id="UP000245921">
    <property type="component" value="Unassembled WGS sequence"/>
</dbReference>
<dbReference type="InterPro" id="IPR006059">
    <property type="entry name" value="SBP"/>
</dbReference>
<comment type="caution">
    <text evidence="6">The sequence shown here is derived from an EMBL/GenBank/DDBJ whole genome shotgun (WGS) entry which is preliminary data.</text>
</comment>
<keyword evidence="5" id="KW-0449">Lipoprotein</keyword>
<keyword evidence="4" id="KW-0564">Palmitate</keyword>
<evidence type="ECO:0000256" key="2">
    <source>
        <dbReference type="ARBA" id="ARBA00022729"/>
    </source>
</evidence>
<dbReference type="SUPFAM" id="SSF53850">
    <property type="entry name" value="Periplasmic binding protein-like II"/>
    <property type="match status" value="1"/>
</dbReference>
<dbReference type="PANTHER" id="PTHR43649">
    <property type="entry name" value="ARABINOSE-BINDING PROTEIN-RELATED"/>
    <property type="match status" value="1"/>
</dbReference>
<dbReference type="Pfam" id="PF01547">
    <property type="entry name" value="SBP_bac_1"/>
    <property type="match status" value="1"/>
</dbReference>
<keyword evidence="7" id="KW-1185">Reference proteome</keyword>
<evidence type="ECO:0000256" key="1">
    <source>
        <dbReference type="ARBA" id="ARBA00022475"/>
    </source>
</evidence>
<evidence type="ECO:0000256" key="4">
    <source>
        <dbReference type="ARBA" id="ARBA00023139"/>
    </source>
</evidence>
<evidence type="ECO:0000313" key="6">
    <source>
        <dbReference type="EMBL" id="PWJ87896.1"/>
    </source>
</evidence>
<protein>
    <submittedName>
        <fullName evidence="6">Carbohydrate ABC transporter substrate-binding protein (CUT1 family)</fullName>
    </submittedName>
</protein>
<keyword evidence="3" id="KW-0472">Membrane</keyword>
<accession>A0AA45HHP2</accession>
<dbReference type="Gene3D" id="3.40.190.10">
    <property type="entry name" value="Periplasmic binding protein-like II"/>
    <property type="match status" value="1"/>
</dbReference>
<sequence>MKKKFFIILLFVFLLSVMGFSKKIELMFWTHEDPNRKEIELRYIEEFQKIYPDVEIKRVEYSSTKIQELILTAFAAKQGPDIFNMSIEDEYAYIVNGRVSPVDYKAAGYKNKDDLLNSYMEGMLDPVTFDDEVYGLPLEITNWCIFINKKVFRDAGLDPEKDYPKTWEDIVNLSQKIAIKDGEIVKRRGFDFRYPYYLVEMLPLVEQLGGKLISDDGKEVIVNDEAWLKFLDYMAEFGPSGLNLGSPTSTAARKVFNKDNNDIAMCSSGLYQIARIKAENPDFYNSKEWMVVPFPKFENAKKDVPAKYYGHYYMVNSQKPKKNQEMAWKFVSFMLSHPEEYLEKVAIIQPKKELLESFLFKSYPYSDVFLKDLEKAEVVFYQANSAKIQKHMEEAVQSVMFGTKTSKEALEILKRKVEESYKEGLDMIY</sequence>
<evidence type="ECO:0000313" key="7">
    <source>
        <dbReference type="Proteomes" id="UP000245921"/>
    </source>
</evidence>
<proteinExistence type="predicted"/>
<dbReference type="AlphaFoldDB" id="A0AA45HHP2"/>
<organism evidence="6 7">
    <name type="scientific">Oceanotoga teriensis</name>
    <dbReference type="NCBI Taxonomy" id="515440"/>
    <lineage>
        <taxon>Bacteria</taxon>
        <taxon>Thermotogati</taxon>
        <taxon>Thermotogota</taxon>
        <taxon>Thermotogae</taxon>
        <taxon>Petrotogales</taxon>
        <taxon>Petrotogaceae</taxon>
        <taxon>Oceanotoga</taxon>
    </lineage>
</organism>
<keyword evidence="2" id="KW-0732">Signal</keyword>
<dbReference type="EMBL" id="QGGI01000021">
    <property type="protein sequence ID" value="PWJ87896.1"/>
    <property type="molecule type" value="Genomic_DNA"/>
</dbReference>
<gene>
    <name evidence="6" type="ORF">C7380_12126</name>
</gene>
<reference evidence="6 7" key="1">
    <citation type="submission" date="2018-05" db="EMBL/GenBank/DDBJ databases">
        <title>Genomic Encyclopedia of Type Strains, Phase IV (KMG-IV): sequencing the most valuable type-strain genomes for metagenomic binning, comparative biology and taxonomic classification.</title>
        <authorList>
            <person name="Goeker M."/>
        </authorList>
    </citation>
    <scope>NUCLEOTIDE SEQUENCE [LARGE SCALE GENOMIC DNA]</scope>
    <source>
        <strain evidence="6 7">DSM 24906</strain>
    </source>
</reference>
<dbReference type="RefSeq" id="WP_109606109.1">
    <property type="nucleotide sequence ID" value="NZ_QGGI01000021.1"/>
</dbReference>
<name>A0AA45HHP2_9BACT</name>
<dbReference type="PANTHER" id="PTHR43649:SF33">
    <property type="entry name" value="POLYGALACTURONAN_RHAMNOGALACTURONAN-BINDING PROTEIN YTCQ"/>
    <property type="match status" value="1"/>
</dbReference>